<keyword evidence="3" id="KW-0808">Transferase</keyword>
<feature type="domain" description="Acyltransferase 3" evidence="2">
    <location>
        <begin position="8"/>
        <end position="315"/>
    </location>
</feature>
<dbReference type="RefSeq" id="WP_153137913.1">
    <property type="nucleotide sequence ID" value="NZ_VZAP01000067.1"/>
</dbReference>
<dbReference type="EMBL" id="VZAP01000067">
    <property type="protein sequence ID" value="MQO92131.1"/>
    <property type="molecule type" value="Genomic_DNA"/>
</dbReference>
<feature type="transmembrane region" description="Helical" evidence="1">
    <location>
        <begin position="43"/>
        <end position="61"/>
    </location>
</feature>
<evidence type="ECO:0000313" key="4">
    <source>
        <dbReference type="Proteomes" id="UP000421283"/>
    </source>
</evidence>
<dbReference type="PANTHER" id="PTHR37312">
    <property type="entry name" value="MEMBRANE-BOUND ACYLTRANSFERASE YKRP-RELATED"/>
    <property type="match status" value="1"/>
</dbReference>
<keyword evidence="3" id="KW-0012">Acyltransferase</keyword>
<dbReference type="Proteomes" id="UP000421283">
    <property type="component" value="Unassembled WGS sequence"/>
</dbReference>
<sequence>MIQSKRLLWADSLKGWLMILVVFGHAMQSVMPDGCFHNHLWNMIYSFHMPAFMAVSGYFACRVHRYGGGKSLCSRRFLQLMMPYVAWSATKYGISGDYTLIRVVNMVLYPDTSFWFLWVLFFINLIFIFSQWLASKLNIDELVMIALSSLLLLGIMVGMEIRMFGFQFIAYYFVFYTMGYCIHLFPRLQIGNGVVLGPLLICWTLLAWSWNMHELPMWIPAIPHIASSLLQYAYRGVTALLAILFLLGMAPKFLNAACRLNGFLCEIGMVSLGYYTCHITINGWVVYGVRKLLPTGSDAVIVGLSFVLCLFLTFCIVEGLKKNKITAKVLLGKL</sequence>
<feature type="transmembrane region" description="Helical" evidence="1">
    <location>
        <begin position="232"/>
        <end position="251"/>
    </location>
</feature>
<dbReference type="GO" id="GO:0016747">
    <property type="term" value="F:acyltransferase activity, transferring groups other than amino-acyl groups"/>
    <property type="evidence" value="ECO:0007669"/>
    <property type="project" value="InterPro"/>
</dbReference>
<evidence type="ECO:0000259" key="2">
    <source>
        <dbReference type="Pfam" id="PF01757"/>
    </source>
</evidence>
<dbReference type="Pfam" id="PF01757">
    <property type="entry name" value="Acyl_transf_3"/>
    <property type="match status" value="1"/>
</dbReference>
<evidence type="ECO:0000256" key="1">
    <source>
        <dbReference type="SAM" id="Phobius"/>
    </source>
</evidence>
<dbReference type="InterPro" id="IPR052734">
    <property type="entry name" value="Nod_factor_acetyltransferase"/>
</dbReference>
<gene>
    <name evidence="3" type="ORF">F7D31_05500</name>
</gene>
<protein>
    <submittedName>
        <fullName evidence="3">Acyltransferase family protein</fullName>
    </submittedName>
</protein>
<feature type="transmembrane region" description="Helical" evidence="1">
    <location>
        <begin position="114"/>
        <end position="134"/>
    </location>
</feature>
<keyword evidence="1" id="KW-0472">Membrane</keyword>
<feature type="transmembrane region" description="Helical" evidence="1">
    <location>
        <begin position="12"/>
        <end position="31"/>
    </location>
</feature>
<feature type="transmembrane region" description="Helical" evidence="1">
    <location>
        <begin position="299"/>
        <end position="320"/>
    </location>
</feature>
<comment type="caution">
    <text evidence="3">The sequence shown here is derived from an EMBL/GenBank/DDBJ whole genome shotgun (WGS) entry which is preliminary data.</text>
</comment>
<organism evidence="3 4">
    <name type="scientific">Segatella copri</name>
    <dbReference type="NCBI Taxonomy" id="165179"/>
    <lineage>
        <taxon>Bacteria</taxon>
        <taxon>Pseudomonadati</taxon>
        <taxon>Bacteroidota</taxon>
        <taxon>Bacteroidia</taxon>
        <taxon>Bacteroidales</taxon>
        <taxon>Prevotellaceae</taxon>
        <taxon>Segatella</taxon>
    </lineage>
</organism>
<feature type="transmembrane region" description="Helical" evidence="1">
    <location>
        <begin position="263"/>
        <end position="287"/>
    </location>
</feature>
<feature type="transmembrane region" description="Helical" evidence="1">
    <location>
        <begin position="164"/>
        <end position="182"/>
    </location>
</feature>
<dbReference type="PANTHER" id="PTHR37312:SF1">
    <property type="entry name" value="MEMBRANE-BOUND ACYLTRANSFERASE YKRP-RELATED"/>
    <property type="match status" value="1"/>
</dbReference>
<name>A0AA91A697_9BACT</name>
<proteinExistence type="predicted"/>
<feature type="transmembrane region" description="Helical" evidence="1">
    <location>
        <begin position="141"/>
        <end position="158"/>
    </location>
</feature>
<feature type="transmembrane region" description="Helical" evidence="1">
    <location>
        <begin position="77"/>
        <end position="94"/>
    </location>
</feature>
<dbReference type="InterPro" id="IPR002656">
    <property type="entry name" value="Acyl_transf_3_dom"/>
</dbReference>
<keyword evidence="1" id="KW-0812">Transmembrane</keyword>
<feature type="transmembrane region" description="Helical" evidence="1">
    <location>
        <begin position="194"/>
        <end position="212"/>
    </location>
</feature>
<reference evidence="4" key="1">
    <citation type="submission" date="2019-09" db="EMBL/GenBank/DDBJ databases">
        <title>Distinct polysaccharide growth profiles of human intestinal Prevotella copri isolates.</title>
        <authorList>
            <person name="Fehlner-Peach H."/>
            <person name="Magnabosco C."/>
            <person name="Raghavan V."/>
            <person name="Scher J.U."/>
            <person name="Tett A."/>
            <person name="Cox L.M."/>
            <person name="Gottsegen C."/>
            <person name="Watters A."/>
            <person name="Wiltshire- Gordon J.D."/>
            <person name="Segata N."/>
            <person name="Bonneau R."/>
            <person name="Littman D.R."/>
        </authorList>
    </citation>
    <scope>NUCLEOTIDE SEQUENCE [LARGE SCALE GENOMIC DNA]</scope>
    <source>
        <strain evidence="4">iAU3127</strain>
    </source>
</reference>
<accession>A0AA91A697</accession>
<keyword evidence="1" id="KW-1133">Transmembrane helix</keyword>
<dbReference type="AlphaFoldDB" id="A0AA91A697"/>
<evidence type="ECO:0000313" key="3">
    <source>
        <dbReference type="EMBL" id="MQO92131.1"/>
    </source>
</evidence>